<dbReference type="InterPro" id="IPR029044">
    <property type="entry name" value="Nucleotide-diphossugar_trans"/>
</dbReference>
<dbReference type="GO" id="GO:0016758">
    <property type="term" value="F:hexosyltransferase activity"/>
    <property type="evidence" value="ECO:0007669"/>
    <property type="project" value="UniProtKB-ARBA"/>
</dbReference>
<dbReference type="Proteomes" id="UP000034492">
    <property type="component" value="Unassembled WGS sequence"/>
</dbReference>
<protein>
    <recommendedName>
        <fullName evidence="1">Glycosyltransferase 2-like domain-containing protein</fullName>
    </recommendedName>
</protein>
<evidence type="ECO:0000313" key="2">
    <source>
        <dbReference type="EMBL" id="KKQ07259.1"/>
    </source>
</evidence>
<comment type="caution">
    <text evidence="2">The sequence shown here is derived from an EMBL/GenBank/DDBJ whole genome shotgun (WGS) entry which is preliminary data.</text>
</comment>
<feature type="domain" description="Glycosyltransferase 2-like" evidence="1">
    <location>
        <begin position="5"/>
        <end position="141"/>
    </location>
</feature>
<dbReference type="InterPro" id="IPR001173">
    <property type="entry name" value="Glyco_trans_2-like"/>
</dbReference>
<reference evidence="2 3" key="1">
    <citation type="journal article" date="2015" name="Nature">
        <title>rRNA introns, odd ribosomes, and small enigmatic genomes across a large radiation of phyla.</title>
        <authorList>
            <person name="Brown C.T."/>
            <person name="Hug L.A."/>
            <person name="Thomas B.C."/>
            <person name="Sharon I."/>
            <person name="Castelle C.J."/>
            <person name="Singh A."/>
            <person name="Wilkins M.J."/>
            <person name="Williams K.H."/>
            <person name="Banfield J.F."/>
        </authorList>
    </citation>
    <scope>NUCLEOTIDE SEQUENCE [LARGE SCALE GENOMIC DNA]</scope>
</reference>
<proteinExistence type="predicted"/>
<dbReference type="Gene3D" id="3.90.550.10">
    <property type="entry name" value="Spore Coat Polysaccharide Biosynthesis Protein SpsA, Chain A"/>
    <property type="match status" value="1"/>
</dbReference>
<dbReference type="Pfam" id="PF00535">
    <property type="entry name" value="Glycos_transf_2"/>
    <property type="match status" value="1"/>
</dbReference>
<dbReference type="PANTHER" id="PTHR22916:SF3">
    <property type="entry name" value="UDP-GLCNAC:BETAGAL BETA-1,3-N-ACETYLGLUCOSAMINYLTRANSFERASE-LIKE PROTEIN 1"/>
    <property type="match status" value="1"/>
</dbReference>
<sequence>MESVSVIIPSRNEPFLDRTIQDIKEKFKGDYEIIVVLDGGWAQPLEGVKYIYNKEAKGMRTAINQGVAKACGKYIMKLDAHCMVDERIDEKLKAVHQENWVQTPRRKRFDHIKWELTDTDSPDIDYMFVGPGYKGHKDNEKNRDPELKKKLIDDTQVFQGSCYFMTKDFFNKLGLLDDKNFGKMGSEAIEIAFKCRHSGGRVIVNKNTWYAHARIGSHYSGGTAEREKSREYVKILVKLNHYV</sequence>
<organism evidence="2 3">
    <name type="scientific">Candidatus Daviesbacteria bacterium GW2011_GWB1_36_5</name>
    <dbReference type="NCBI Taxonomy" id="1618426"/>
    <lineage>
        <taxon>Bacteria</taxon>
        <taxon>Candidatus Daviesiibacteriota</taxon>
    </lineage>
</organism>
<dbReference type="PANTHER" id="PTHR22916">
    <property type="entry name" value="GLYCOSYLTRANSFERASE"/>
    <property type="match status" value="1"/>
</dbReference>
<dbReference type="AlphaFoldDB" id="A0A0G0H5A9"/>
<gene>
    <name evidence="2" type="ORF">US19_C0051G0016</name>
</gene>
<dbReference type="EMBL" id="LBSA01000051">
    <property type="protein sequence ID" value="KKQ07259.1"/>
    <property type="molecule type" value="Genomic_DNA"/>
</dbReference>
<name>A0A0G0H5A9_9BACT</name>
<dbReference type="CDD" id="cd00761">
    <property type="entry name" value="Glyco_tranf_GTA_type"/>
    <property type="match status" value="1"/>
</dbReference>
<evidence type="ECO:0000313" key="3">
    <source>
        <dbReference type="Proteomes" id="UP000034492"/>
    </source>
</evidence>
<dbReference type="SUPFAM" id="SSF53448">
    <property type="entry name" value="Nucleotide-diphospho-sugar transferases"/>
    <property type="match status" value="1"/>
</dbReference>
<accession>A0A0G0H5A9</accession>
<evidence type="ECO:0000259" key="1">
    <source>
        <dbReference type="Pfam" id="PF00535"/>
    </source>
</evidence>